<proteinExistence type="predicted"/>
<evidence type="ECO:0000259" key="1">
    <source>
        <dbReference type="Pfam" id="PF12680"/>
    </source>
</evidence>
<feature type="domain" description="SnoaL-like" evidence="1">
    <location>
        <begin position="8"/>
        <end position="97"/>
    </location>
</feature>
<accession>A0A9X5GTW2</accession>
<evidence type="ECO:0000313" key="2">
    <source>
        <dbReference type="EMBL" id="NBJ94584.1"/>
    </source>
</evidence>
<dbReference type="AlphaFoldDB" id="A0A9X5GTW2"/>
<comment type="caution">
    <text evidence="2">The sequence shown here is derived from an EMBL/GenBank/DDBJ whole genome shotgun (WGS) entry which is preliminary data.</text>
</comment>
<sequence length="128" mass="14680">MLRPKEVVSKWIDAFNAGDVDAITNLNQDNAINHQVANDSVVGNDANREMFINEFKTAKMVCIVENIFEDGQWSILEWKDPLGLRGCGFFQIVNEKILFQRGYWDKLSFLKQYNLPVPVLKESKNAVD</sequence>
<dbReference type="RefSeq" id="WP_160561600.1">
    <property type="nucleotide sequence ID" value="NZ_QZDT01000043.1"/>
</dbReference>
<evidence type="ECO:0000313" key="3">
    <source>
        <dbReference type="Proteomes" id="UP001154420"/>
    </source>
</evidence>
<name>A0A9X5GTW2_9FIRM</name>
<dbReference type="InterPro" id="IPR037401">
    <property type="entry name" value="SnoaL-like"/>
</dbReference>
<dbReference type="SUPFAM" id="SSF54427">
    <property type="entry name" value="NTF2-like"/>
    <property type="match status" value="1"/>
</dbReference>
<dbReference type="Gene3D" id="3.10.450.50">
    <property type="match status" value="1"/>
</dbReference>
<dbReference type="OrthoDB" id="1115105at2"/>
<dbReference type="Proteomes" id="UP001154420">
    <property type="component" value="Unassembled WGS sequence"/>
</dbReference>
<dbReference type="InterPro" id="IPR032710">
    <property type="entry name" value="NTF2-like_dom_sf"/>
</dbReference>
<gene>
    <name evidence="2" type="ORF">D5281_18880</name>
</gene>
<reference evidence="2" key="1">
    <citation type="submission" date="2018-09" db="EMBL/GenBank/DDBJ databases">
        <title>Murine metabolic-syndrome-specific gut microbial biobank.</title>
        <authorList>
            <person name="Liu C."/>
        </authorList>
    </citation>
    <scope>NUCLEOTIDE SEQUENCE</scope>
    <source>
        <strain evidence="2">D42-62</strain>
    </source>
</reference>
<dbReference type="EMBL" id="QZDT01000043">
    <property type="protein sequence ID" value="NBJ94584.1"/>
    <property type="molecule type" value="Genomic_DNA"/>
</dbReference>
<keyword evidence="3" id="KW-1185">Reference proteome</keyword>
<dbReference type="Pfam" id="PF12680">
    <property type="entry name" value="SnoaL_2"/>
    <property type="match status" value="1"/>
</dbReference>
<organism evidence="2 3">
    <name type="scientific">Parablautia muri</name>
    <dbReference type="NCBI Taxonomy" id="2320879"/>
    <lineage>
        <taxon>Bacteria</taxon>
        <taxon>Bacillati</taxon>
        <taxon>Bacillota</taxon>
        <taxon>Clostridia</taxon>
        <taxon>Lachnospirales</taxon>
        <taxon>Lachnospiraceae</taxon>
        <taxon>Parablautia</taxon>
    </lineage>
</organism>
<protein>
    <submittedName>
        <fullName evidence="2">Steroid delta-isomerase</fullName>
    </submittedName>
</protein>